<dbReference type="EMBL" id="JAWCTQ010000024">
    <property type="protein sequence ID" value="MDT9684204.1"/>
    <property type="molecule type" value="Genomic_DNA"/>
</dbReference>
<dbReference type="InterPro" id="IPR000836">
    <property type="entry name" value="PRTase_dom"/>
</dbReference>
<dbReference type="InterPro" id="IPR029057">
    <property type="entry name" value="PRTase-like"/>
</dbReference>
<gene>
    <name evidence="3" type="ORF">RND61_19365</name>
</gene>
<evidence type="ECO:0000313" key="3">
    <source>
        <dbReference type="EMBL" id="MDT9684204.1"/>
    </source>
</evidence>
<keyword evidence="3" id="KW-0808">Transferase</keyword>
<proteinExistence type="predicted"/>
<sequence>MRFTDRATAGRQLAEVVERLRPDRPVVLGLPRGGVPVAHEVATALGAPLDVLVVRKLGVPSRPELGFGAIGEDGVRIVNDVVVRAAGVGEQDRARVERAERAVLDERLRRYRRDRAGVPLRGRTAVLVDDGIATGSTALAGCRVARAHGAARVVVAVPVAPPEALALLRREADDVVCLSSPEWFGSVGQWYDDFTQTGDGEVAELLARHAPPARESEGPGGGTAGDPGGAPAGTPLDAPTDAPAGGLGGAGRPVAVTVEADGVRLPGTLVLPRGARGVVVFAHGSGSSRHSPRNRAVAHELNRHGLGTLLFDLLTESESRDRERVFDVPLLARRLTGATAWLRRAPAPAPPVCYFGASTGAAAALTAAAEPDADIAAVVGRGGRPDLADDRLGDVRAPTLLVVGGADAPVLPLNRGAAERLRCEHAVEVVPGATHLFEEPGAMEQVEELAAAWFLRHLPPPSPATGTA</sequence>
<dbReference type="Gene3D" id="3.40.50.2020">
    <property type="match status" value="1"/>
</dbReference>
<reference evidence="3 4" key="1">
    <citation type="submission" date="2023-09" db="EMBL/GenBank/DDBJ databases">
        <title>Streptomyces sp. nov.: A antagonism against Alternaria gaisen Producing Streptochlin, Isolated from Tamarix root soil.</title>
        <authorList>
            <person name="Chen Y."/>
        </authorList>
    </citation>
    <scope>NUCLEOTIDE SEQUENCE [LARGE SCALE GENOMIC DNA]</scope>
    <source>
        <strain evidence="3 4">TRM76323</strain>
    </source>
</reference>
<protein>
    <submittedName>
        <fullName evidence="3">Phosphoribosyltransferase family protein</fullName>
    </submittedName>
</protein>
<keyword evidence="3" id="KW-0328">Glycosyltransferase</keyword>
<evidence type="ECO:0000313" key="4">
    <source>
        <dbReference type="Proteomes" id="UP001250181"/>
    </source>
</evidence>
<dbReference type="Gene3D" id="3.40.50.1820">
    <property type="entry name" value="alpha/beta hydrolase"/>
    <property type="match status" value="1"/>
</dbReference>
<dbReference type="Proteomes" id="UP001250181">
    <property type="component" value="Unassembled WGS sequence"/>
</dbReference>
<feature type="compositionally biased region" description="Low complexity" evidence="1">
    <location>
        <begin position="232"/>
        <end position="244"/>
    </location>
</feature>
<dbReference type="RefSeq" id="WP_315879263.1">
    <property type="nucleotide sequence ID" value="NZ_JAWCTQ010000024.1"/>
</dbReference>
<comment type="caution">
    <text evidence="3">The sequence shown here is derived from an EMBL/GenBank/DDBJ whole genome shotgun (WGS) entry which is preliminary data.</text>
</comment>
<dbReference type="SUPFAM" id="SSF53474">
    <property type="entry name" value="alpha/beta-Hydrolases"/>
    <property type="match status" value="1"/>
</dbReference>
<dbReference type="InterPro" id="IPR029058">
    <property type="entry name" value="AB_hydrolase_fold"/>
</dbReference>
<dbReference type="SUPFAM" id="SSF53271">
    <property type="entry name" value="PRTase-like"/>
    <property type="match status" value="1"/>
</dbReference>
<dbReference type="CDD" id="cd06223">
    <property type="entry name" value="PRTases_typeI"/>
    <property type="match status" value="1"/>
</dbReference>
<dbReference type="GO" id="GO:0016757">
    <property type="term" value="F:glycosyltransferase activity"/>
    <property type="evidence" value="ECO:0007669"/>
    <property type="project" value="UniProtKB-KW"/>
</dbReference>
<accession>A0ABU3QN77</accession>
<feature type="domain" description="Phosphoribosyltransferase" evidence="2">
    <location>
        <begin position="14"/>
        <end position="190"/>
    </location>
</feature>
<feature type="region of interest" description="Disordered" evidence="1">
    <location>
        <begin position="212"/>
        <end position="248"/>
    </location>
</feature>
<feature type="compositionally biased region" description="Gly residues" evidence="1">
    <location>
        <begin position="218"/>
        <end position="231"/>
    </location>
</feature>
<evidence type="ECO:0000256" key="1">
    <source>
        <dbReference type="SAM" id="MobiDB-lite"/>
    </source>
</evidence>
<name>A0ABU3QN77_9ACTN</name>
<evidence type="ECO:0000259" key="2">
    <source>
        <dbReference type="Pfam" id="PF00156"/>
    </source>
</evidence>
<dbReference type="Pfam" id="PF00156">
    <property type="entry name" value="Pribosyltran"/>
    <property type="match status" value="1"/>
</dbReference>
<organism evidence="3 4">
    <name type="scientific">Streptomyces tamarix</name>
    <dbReference type="NCBI Taxonomy" id="3078565"/>
    <lineage>
        <taxon>Bacteria</taxon>
        <taxon>Bacillati</taxon>
        <taxon>Actinomycetota</taxon>
        <taxon>Actinomycetes</taxon>
        <taxon>Kitasatosporales</taxon>
        <taxon>Streptomycetaceae</taxon>
        <taxon>Streptomyces</taxon>
    </lineage>
</organism>
<keyword evidence="4" id="KW-1185">Reference proteome</keyword>
<dbReference type="Gene3D" id="3.30.1310.20">
    <property type="entry name" value="PRTase-like"/>
    <property type="match status" value="1"/>
</dbReference>